<organism evidence="3 4">
    <name type="scientific">Dendrothele bispora (strain CBS 962.96)</name>
    <dbReference type="NCBI Taxonomy" id="1314807"/>
    <lineage>
        <taxon>Eukaryota</taxon>
        <taxon>Fungi</taxon>
        <taxon>Dikarya</taxon>
        <taxon>Basidiomycota</taxon>
        <taxon>Agaricomycotina</taxon>
        <taxon>Agaricomycetes</taxon>
        <taxon>Agaricomycetidae</taxon>
        <taxon>Agaricales</taxon>
        <taxon>Agaricales incertae sedis</taxon>
        <taxon>Dendrothele</taxon>
    </lineage>
</organism>
<reference evidence="3 4" key="1">
    <citation type="journal article" date="2019" name="Nat. Ecol. Evol.">
        <title>Megaphylogeny resolves global patterns of mushroom evolution.</title>
        <authorList>
            <person name="Varga T."/>
            <person name="Krizsan K."/>
            <person name="Foldi C."/>
            <person name="Dima B."/>
            <person name="Sanchez-Garcia M."/>
            <person name="Sanchez-Ramirez S."/>
            <person name="Szollosi G.J."/>
            <person name="Szarkandi J.G."/>
            <person name="Papp V."/>
            <person name="Albert L."/>
            <person name="Andreopoulos W."/>
            <person name="Angelini C."/>
            <person name="Antonin V."/>
            <person name="Barry K.W."/>
            <person name="Bougher N.L."/>
            <person name="Buchanan P."/>
            <person name="Buyck B."/>
            <person name="Bense V."/>
            <person name="Catcheside P."/>
            <person name="Chovatia M."/>
            <person name="Cooper J."/>
            <person name="Damon W."/>
            <person name="Desjardin D."/>
            <person name="Finy P."/>
            <person name="Geml J."/>
            <person name="Haridas S."/>
            <person name="Hughes K."/>
            <person name="Justo A."/>
            <person name="Karasinski D."/>
            <person name="Kautmanova I."/>
            <person name="Kiss B."/>
            <person name="Kocsube S."/>
            <person name="Kotiranta H."/>
            <person name="LaButti K.M."/>
            <person name="Lechner B.E."/>
            <person name="Liimatainen K."/>
            <person name="Lipzen A."/>
            <person name="Lukacs Z."/>
            <person name="Mihaltcheva S."/>
            <person name="Morgado L.N."/>
            <person name="Niskanen T."/>
            <person name="Noordeloos M.E."/>
            <person name="Ohm R.A."/>
            <person name="Ortiz-Santana B."/>
            <person name="Ovrebo C."/>
            <person name="Racz N."/>
            <person name="Riley R."/>
            <person name="Savchenko A."/>
            <person name="Shiryaev A."/>
            <person name="Soop K."/>
            <person name="Spirin V."/>
            <person name="Szebenyi C."/>
            <person name="Tomsovsky M."/>
            <person name="Tulloss R.E."/>
            <person name="Uehling J."/>
            <person name="Grigoriev I.V."/>
            <person name="Vagvolgyi C."/>
            <person name="Papp T."/>
            <person name="Martin F.M."/>
            <person name="Miettinen O."/>
            <person name="Hibbett D.S."/>
            <person name="Nagy L.G."/>
        </authorList>
    </citation>
    <scope>NUCLEOTIDE SEQUENCE [LARGE SCALE GENOMIC DNA]</scope>
    <source>
        <strain evidence="3 4">CBS 962.96</strain>
    </source>
</reference>
<evidence type="ECO:0000313" key="4">
    <source>
        <dbReference type="Proteomes" id="UP000297245"/>
    </source>
</evidence>
<dbReference type="GO" id="GO:0003676">
    <property type="term" value="F:nucleic acid binding"/>
    <property type="evidence" value="ECO:0007669"/>
    <property type="project" value="InterPro"/>
</dbReference>
<dbReference type="Gene3D" id="3.40.50.300">
    <property type="entry name" value="P-loop containing nucleotide triphosphate hydrolases"/>
    <property type="match status" value="1"/>
</dbReference>
<accession>A0A4V4HHC5</accession>
<evidence type="ECO:0000259" key="2">
    <source>
        <dbReference type="Pfam" id="PF00270"/>
    </source>
</evidence>
<dbReference type="Pfam" id="PF00270">
    <property type="entry name" value="DEAD"/>
    <property type="match status" value="1"/>
</dbReference>
<proteinExistence type="predicted"/>
<dbReference type="EMBL" id="ML179080">
    <property type="protein sequence ID" value="THV02116.1"/>
    <property type="molecule type" value="Genomic_DNA"/>
</dbReference>
<protein>
    <recommendedName>
        <fullName evidence="2">DEAD/DEAH-box helicase domain-containing protein</fullName>
    </recommendedName>
</protein>
<evidence type="ECO:0000313" key="3">
    <source>
        <dbReference type="EMBL" id="THV02116.1"/>
    </source>
</evidence>
<dbReference type="InterPro" id="IPR027417">
    <property type="entry name" value="P-loop_NTPase"/>
</dbReference>
<dbReference type="AlphaFoldDB" id="A0A4V4HHC5"/>
<gene>
    <name evidence="3" type="ORF">K435DRAFT_654023</name>
</gene>
<keyword evidence="4" id="KW-1185">Reference proteome</keyword>
<dbReference type="SUPFAM" id="SSF52540">
    <property type="entry name" value="P-loop containing nucleoside triphosphate hydrolases"/>
    <property type="match status" value="1"/>
</dbReference>
<dbReference type="GO" id="GO:0005524">
    <property type="term" value="F:ATP binding"/>
    <property type="evidence" value="ECO:0007669"/>
    <property type="project" value="InterPro"/>
</dbReference>
<feature type="domain" description="DEAD/DEAH-box helicase" evidence="2">
    <location>
        <begin position="63"/>
        <end position="143"/>
    </location>
</feature>
<sequence>MSSTTSLPRNAKNKINRRKTREHHPKTLPEITQDPIPDQELQDLEHQIQQTFSWPEHKIPQTYQIDATKGQLQGKDVYVHAGTGSGKTAIAAAPHAHPKSKGKVSFLVSPLIALQDEQAENMRTEYGLTAIAINSAHGGLTKENMEVCFSNVWRSQG</sequence>
<name>A0A4V4HHC5_DENBC</name>
<dbReference type="InterPro" id="IPR011545">
    <property type="entry name" value="DEAD/DEAH_box_helicase_dom"/>
</dbReference>
<evidence type="ECO:0000256" key="1">
    <source>
        <dbReference type="SAM" id="MobiDB-lite"/>
    </source>
</evidence>
<dbReference type="OrthoDB" id="10261556at2759"/>
<feature type="region of interest" description="Disordered" evidence="1">
    <location>
        <begin position="1"/>
        <end position="35"/>
    </location>
</feature>
<dbReference type="Proteomes" id="UP000297245">
    <property type="component" value="Unassembled WGS sequence"/>
</dbReference>
<feature type="compositionally biased region" description="Basic residues" evidence="1">
    <location>
        <begin position="11"/>
        <end position="26"/>
    </location>
</feature>